<protein>
    <recommendedName>
        <fullName evidence="2">Glycosyltransferase subfamily 4-like N-terminal domain-containing protein</fullName>
    </recommendedName>
</protein>
<sequence length="132" mass="15963">MKILYILISGKAGADVYFARLKFVIEKYTDLKADLIYISQLFEKIPFFIPLYLKYLKYTRKIDFYKYDIIHTNAEFGHFFKIKNKLLLVTIHHSVFDKKYQKYTSLFQKIFHYFWIKPNLAKSLRVSDRVIA</sequence>
<evidence type="ECO:0000313" key="1">
    <source>
        <dbReference type="EMBL" id="GAG68129.1"/>
    </source>
</evidence>
<comment type="caution">
    <text evidence="1">The sequence shown here is derived from an EMBL/GenBank/DDBJ whole genome shotgun (WGS) entry which is preliminary data.</text>
</comment>
<dbReference type="EMBL" id="BART01004223">
    <property type="protein sequence ID" value="GAG68129.1"/>
    <property type="molecule type" value="Genomic_DNA"/>
</dbReference>
<accession>X0ZFR3</accession>
<dbReference type="AlphaFoldDB" id="X0ZFR3"/>
<organism evidence="1">
    <name type="scientific">marine sediment metagenome</name>
    <dbReference type="NCBI Taxonomy" id="412755"/>
    <lineage>
        <taxon>unclassified sequences</taxon>
        <taxon>metagenomes</taxon>
        <taxon>ecological metagenomes</taxon>
    </lineage>
</organism>
<feature type="non-terminal residue" evidence="1">
    <location>
        <position position="132"/>
    </location>
</feature>
<name>X0ZFR3_9ZZZZ</name>
<proteinExistence type="predicted"/>
<reference evidence="1" key="1">
    <citation type="journal article" date="2014" name="Front. Microbiol.">
        <title>High frequency of phylogenetically diverse reductive dehalogenase-homologous genes in deep subseafloor sedimentary metagenomes.</title>
        <authorList>
            <person name="Kawai M."/>
            <person name="Futagami T."/>
            <person name="Toyoda A."/>
            <person name="Takaki Y."/>
            <person name="Nishi S."/>
            <person name="Hori S."/>
            <person name="Arai W."/>
            <person name="Tsubouchi T."/>
            <person name="Morono Y."/>
            <person name="Uchiyama I."/>
            <person name="Ito T."/>
            <person name="Fujiyama A."/>
            <person name="Inagaki F."/>
            <person name="Takami H."/>
        </authorList>
    </citation>
    <scope>NUCLEOTIDE SEQUENCE</scope>
    <source>
        <strain evidence="1">Expedition CK06-06</strain>
    </source>
</reference>
<evidence type="ECO:0008006" key="2">
    <source>
        <dbReference type="Google" id="ProtNLM"/>
    </source>
</evidence>
<gene>
    <name evidence="1" type="ORF">S01H4_10814</name>
</gene>